<comment type="similarity">
    <text evidence="2">Belongs to the PBP/GOBP family.</text>
</comment>
<feature type="signal peptide" evidence="7">
    <location>
        <begin position="1"/>
        <end position="29"/>
    </location>
</feature>
<gene>
    <name evidence="8" type="ORF">AMK59_3032</name>
</gene>
<keyword evidence="9" id="KW-1185">Reference proteome</keyword>
<dbReference type="PANTHER" id="PTHR11857">
    <property type="entry name" value="ODORANT BINDING PROTEIN-RELATED"/>
    <property type="match status" value="1"/>
</dbReference>
<keyword evidence="5" id="KW-0325">Glycoprotein</keyword>
<dbReference type="Gene3D" id="1.10.238.20">
    <property type="entry name" value="Pheromone/general odorant binding protein domain"/>
    <property type="match status" value="1"/>
</dbReference>
<feature type="chain" id="PRO_5006668375" evidence="7">
    <location>
        <begin position="30"/>
        <end position="145"/>
    </location>
</feature>
<evidence type="ECO:0000256" key="6">
    <source>
        <dbReference type="ARBA" id="ARBA00056866"/>
    </source>
</evidence>
<dbReference type="Proteomes" id="UP000051574">
    <property type="component" value="Unassembled WGS sequence"/>
</dbReference>
<proteinExistence type="inferred from homology"/>
<comment type="subcellular location">
    <subcellularLocation>
        <location evidence="1">Secreted</location>
    </subcellularLocation>
</comment>
<dbReference type="EMBL" id="LJIG01009877">
    <property type="protein sequence ID" value="KRT82201.1"/>
    <property type="molecule type" value="Genomic_DNA"/>
</dbReference>
<reference evidence="8 9" key="1">
    <citation type="submission" date="2015-09" db="EMBL/GenBank/DDBJ databases">
        <title>Draft genome of the scarab beetle Oryctes borbonicus.</title>
        <authorList>
            <person name="Meyer J.M."/>
            <person name="Markov G.V."/>
            <person name="Baskaran P."/>
            <person name="Herrmann M."/>
            <person name="Sommer R.J."/>
            <person name="Roedelsperger C."/>
        </authorList>
    </citation>
    <scope>NUCLEOTIDE SEQUENCE [LARGE SCALE GENOMIC DNA]</scope>
    <source>
        <strain evidence="8">OB123</strain>
        <tissue evidence="8">Whole animal</tissue>
    </source>
</reference>
<feature type="non-terminal residue" evidence="8">
    <location>
        <position position="1"/>
    </location>
</feature>
<dbReference type="GO" id="GO:0005615">
    <property type="term" value="C:extracellular space"/>
    <property type="evidence" value="ECO:0007669"/>
    <property type="project" value="TreeGrafter"/>
</dbReference>
<dbReference type="OrthoDB" id="5978988at2759"/>
<dbReference type="FunFam" id="1.10.238.20:FF:000001">
    <property type="entry name" value="General odorant-binding protein lush"/>
    <property type="match status" value="1"/>
</dbReference>
<evidence type="ECO:0000313" key="9">
    <source>
        <dbReference type="Proteomes" id="UP000051574"/>
    </source>
</evidence>
<dbReference type="SMART" id="SM00708">
    <property type="entry name" value="PhBP"/>
    <property type="match status" value="1"/>
</dbReference>
<dbReference type="GO" id="GO:0005549">
    <property type="term" value="F:odorant binding"/>
    <property type="evidence" value="ECO:0007669"/>
    <property type="project" value="InterPro"/>
</dbReference>
<dbReference type="GO" id="GO:0007608">
    <property type="term" value="P:sensory perception of smell"/>
    <property type="evidence" value="ECO:0007669"/>
    <property type="project" value="TreeGrafter"/>
</dbReference>
<keyword evidence="4 7" id="KW-0732">Signal</keyword>
<dbReference type="Pfam" id="PF01395">
    <property type="entry name" value="PBP_GOBP"/>
    <property type="match status" value="1"/>
</dbReference>
<evidence type="ECO:0000256" key="5">
    <source>
        <dbReference type="ARBA" id="ARBA00023180"/>
    </source>
</evidence>
<dbReference type="InterPro" id="IPR006170">
    <property type="entry name" value="PBP/GOBP"/>
</dbReference>
<evidence type="ECO:0000313" key="8">
    <source>
        <dbReference type="EMBL" id="KRT82201.1"/>
    </source>
</evidence>
<sequence>VRRANESKSKMLKLVVLLTLGIYLPAILCLSEEMEELAKQLHGECVAQVGVDEALITMVQEQKGFPDDEKFKCYLKCLMTEMAVVGDDGVIDVEAAIGIIPDEFKEKAEPIMRKCGFKPGANPCDNVYQTHKCYYDVDPKAYMII</sequence>
<comment type="caution">
    <text evidence="8">The sequence shown here is derived from an EMBL/GenBank/DDBJ whole genome shotgun (WGS) entry which is preliminary data.</text>
</comment>
<keyword evidence="3" id="KW-0964">Secreted</keyword>
<dbReference type="SUPFAM" id="SSF47565">
    <property type="entry name" value="Insect pheromone/odorant-binding proteins"/>
    <property type="match status" value="1"/>
</dbReference>
<evidence type="ECO:0000256" key="2">
    <source>
        <dbReference type="ARBA" id="ARBA00008098"/>
    </source>
</evidence>
<evidence type="ECO:0000256" key="4">
    <source>
        <dbReference type="ARBA" id="ARBA00022729"/>
    </source>
</evidence>
<dbReference type="AlphaFoldDB" id="A0A0T6B492"/>
<name>A0A0T6B492_9SCAR</name>
<evidence type="ECO:0000256" key="7">
    <source>
        <dbReference type="SAM" id="SignalP"/>
    </source>
</evidence>
<dbReference type="PANTHER" id="PTHR11857:SF43">
    <property type="entry name" value="GEO07291P1-RELATED"/>
    <property type="match status" value="1"/>
</dbReference>
<dbReference type="InterPro" id="IPR036728">
    <property type="entry name" value="PBP_GOBP_sf"/>
</dbReference>
<evidence type="ECO:0000256" key="1">
    <source>
        <dbReference type="ARBA" id="ARBA00004613"/>
    </source>
</evidence>
<evidence type="ECO:0000256" key="3">
    <source>
        <dbReference type="ARBA" id="ARBA00022525"/>
    </source>
</evidence>
<dbReference type="CDD" id="cd23992">
    <property type="entry name" value="PBP_GOBP"/>
    <property type="match status" value="1"/>
</dbReference>
<accession>A0A0T6B492</accession>
<organism evidence="8 9">
    <name type="scientific">Oryctes borbonicus</name>
    <dbReference type="NCBI Taxonomy" id="1629725"/>
    <lineage>
        <taxon>Eukaryota</taxon>
        <taxon>Metazoa</taxon>
        <taxon>Ecdysozoa</taxon>
        <taxon>Arthropoda</taxon>
        <taxon>Hexapoda</taxon>
        <taxon>Insecta</taxon>
        <taxon>Pterygota</taxon>
        <taxon>Neoptera</taxon>
        <taxon>Endopterygota</taxon>
        <taxon>Coleoptera</taxon>
        <taxon>Polyphaga</taxon>
        <taxon>Scarabaeiformia</taxon>
        <taxon>Scarabaeidae</taxon>
        <taxon>Dynastinae</taxon>
        <taxon>Oryctes</taxon>
    </lineage>
</organism>
<protein>
    <submittedName>
        <fullName evidence="8">Uncharacterized protein</fullName>
    </submittedName>
</protein>
<comment type="function">
    <text evidence="6">May be a carrier protein for lipids.</text>
</comment>